<comment type="caution">
    <text evidence="6">The sequence shown here is derived from an EMBL/GenBank/DDBJ whole genome shotgun (WGS) entry which is preliminary data.</text>
</comment>
<dbReference type="InterPro" id="IPR050109">
    <property type="entry name" value="HTH-type_TetR-like_transc_reg"/>
</dbReference>
<evidence type="ECO:0000256" key="1">
    <source>
        <dbReference type="ARBA" id="ARBA00023015"/>
    </source>
</evidence>
<evidence type="ECO:0000313" key="7">
    <source>
        <dbReference type="Proteomes" id="UP000548476"/>
    </source>
</evidence>
<dbReference type="RefSeq" id="WP_184792660.1">
    <property type="nucleotide sequence ID" value="NZ_BONT01000089.1"/>
</dbReference>
<name>A0A841FXX0_9ACTN</name>
<keyword evidence="1" id="KW-0805">Transcription regulation</keyword>
<dbReference type="PROSITE" id="PS50977">
    <property type="entry name" value="HTH_TETR_2"/>
    <property type="match status" value="1"/>
</dbReference>
<dbReference type="GO" id="GO:0003700">
    <property type="term" value="F:DNA-binding transcription factor activity"/>
    <property type="evidence" value="ECO:0007669"/>
    <property type="project" value="TreeGrafter"/>
</dbReference>
<evidence type="ECO:0000256" key="3">
    <source>
        <dbReference type="ARBA" id="ARBA00023163"/>
    </source>
</evidence>
<dbReference type="InterPro" id="IPR009057">
    <property type="entry name" value="Homeodomain-like_sf"/>
</dbReference>
<accession>A0A841FXX0</accession>
<dbReference type="Proteomes" id="UP000548476">
    <property type="component" value="Unassembled WGS sequence"/>
</dbReference>
<dbReference type="EMBL" id="JACHGT010000023">
    <property type="protein sequence ID" value="MBB6039573.1"/>
    <property type="molecule type" value="Genomic_DNA"/>
</dbReference>
<evidence type="ECO:0000313" key="6">
    <source>
        <dbReference type="EMBL" id="MBB6039573.1"/>
    </source>
</evidence>
<dbReference type="GO" id="GO:0000976">
    <property type="term" value="F:transcription cis-regulatory region binding"/>
    <property type="evidence" value="ECO:0007669"/>
    <property type="project" value="TreeGrafter"/>
</dbReference>
<dbReference type="PANTHER" id="PTHR30055:SF234">
    <property type="entry name" value="HTH-TYPE TRANSCRIPTIONAL REGULATOR BETI"/>
    <property type="match status" value="1"/>
</dbReference>
<dbReference type="AlphaFoldDB" id="A0A841FXX0"/>
<keyword evidence="7" id="KW-1185">Reference proteome</keyword>
<evidence type="ECO:0000259" key="5">
    <source>
        <dbReference type="PROSITE" id="PS50977"/>
    </source>
</evidence>
<gene>
    <name evidence="6" type="ORF">HNR73_007470</name>
</gene>
<evidence type="ECO:0000256" key="2">
    <source>
        <dbReference type="ARBA" id="ARBA00023125"/>
    </source>
</evidence>
<evidence type="ECO:0000256" key="4">
    <source>
        <dbReference type="PROSITE-ProRule" id="PRU00335"/>
    </source>
</evidence>
<protein>
    <submittedName>
        <fullName evidence="6">AcrR family transcriptional regulator</fullName>
    </submittedName>
</protein>
<feature type="DNA-binding region" description="H-T-H motif" evidence="4">
    <location>
        <begin position="28"/>
        <end position="47"/>
    </location>
</feature>
<keyword evidence="2 4" id="KW-0238">DNA-binding</keyword>
<sequence length="129" mass="13572">MRADGRRNRARVLQAAVEVFGANGTGASTMEVARRAGVGIATVFRHFPTKERLLRPVTALSLDDVAEQAAEALSKPDPAAAFTTVFGPWHVRTVLPHGLLRHEPAAEVPPEPLAYAGSAAGVGRVVQAA</sequence>
<organism evidence="6 7">
    <name type="scientific">Phytomonospora endophytica</name>
    <dbReference type="NCBI Taxonomy" id="714109"/>
    <lineage>
        <taxon>Bacteria</taxon>
        <taxon>Bacillati</taxon>
        <taxon>Actinomycetota</taxon>
        <taxon>Actinomycetes</taxon>
        <taxon>Micromonosporales</taxon>
        <taxon>Micromonosporaceae</taxon>
        <taxon>Phytomonospora</taxon>
    </lineage>
</organism>
<dbReference type="Pfam" id="PF00440">
    <property type="entry name" value="TetR_N"/>
    <property type="match status" value="1"/>
</dbReference>
<feature type="domain" description="HTH tetR-type" evidence="5">
    <location>
        <begin position="6"/>
        <end position="65"/>
    </location>
</feature>
<reference evidence="6 7" key="1">
    <citation type="submission" date="2020-08" db="EMBL/GenBank/DDBJ databases">
        <title>Genomic Encyclopedia of Type Strains, Phase IV (KMG-IV): sequencing the most valuable type-strain genomes for metagenomic binning, comparative biology and taxonomic classification.</title>
        <authorList>
            <person name="Goeker M."/>
        </authorList>
    </citation>
    <scope>NUCLEOTIDE SEQUENCE [LARGE SCALE GENOMIC DNA]</scope>
    <source>
        <strain evidence="6 7">YIM 65646</strain>
    </source>
</reference>
<proteinExistence type="predicted"/>
<dbReference type="PANTHER" id="PTHR30055">
    <property type="entry name" value="HTH-TYPE TRANSCRIPTIONAL REGULATOR RUTR"/>
    <property type="match status" value="1"/>
</dbReference>
<dbReference type="PRINTS" id="PR00455">
    <property type="entry name" value="HTHTETR"/>
</dbReference>
<dbReference type="SUPFAM" id="SSF46689">
    <property type="entry name" value="Homeodomain-like"/>
    <property type="match status" value="1"/>
</dbReference>
<keyword evidence="3" id="KW-0804">Transcription</keyword>
<dbReference type="InterPro" id="IPR001647">
    <property type="entry name" value="HTH_TetR"/>
</dbReference>
<dbReference type="Gene3D" id="1.10.357.10">
    <property type="entry name" value="Tetracycline Repressor, domain 2"/>
    <property type="match status" value="1"/>
</dbReference>